<evidence type="ECO:0000256" key="5">
    <source>
        <dbReference type="PROSITE-ProRule" id="PRU00302"/>
    </source>
</evidence>
<accession>A0A368H0P0</accession>
<dbReference type="OrthoDB" id="6480633at2759"/>
<dbReference type="AlphaFoldDB" id="A0A368H0P0"/>
<dbReference type="Proteomes" id="UP000252519">
    <property type="component" value="Unassembled WGS sequence"/>
</dbReference>
<dbReference type="InterPro" id="IPR051503">
    <property type="entry name" value="ComplSys_Reg/VirEntry_Med"/>
</dbReference>
<evidence type="ECO:0000256" key="3">
    <source>
        <dbReference type="ARBA" id="ARBA00022729"/>
    </source>
</evidence>
<dbReference type="Gene3D" id="2.10.70.10">
    <property type="entry name" value="Complement Module, domain 1"/>
    <property type="match status" value="2"/>
</dbReference>
<dbReference type="CDD" id="cd00033">
    <property type="entry name" value="CCP"/>
    <property type="match status" value="2"/>
</dbReference>
<feature type="disulfide bond" evidence="5">
    <location>
        <begin position="110"/>
        <end position="137"/>
    </location>
</feature>
<comment type="caution">
    <text evidence="5">Lacks conserved residue(s) required for the propagation of feature annotation.</text>
</comment>
<keyword evidence="3" id="KW-0732">Signal</keyword>
<feature type="domain" description="Sushi" evidence="6">
    <location>
        <begin position="75"/>
        <end position="139"/>
    </location>
</feature>
<dbReference type="SMART" id="SM00032">
    <property type="entry name" value="CCP"/>
    <property type="match status" value="4"/>
</dbReference>
<gene>
    <name evidence="7" type="ORF">ANCCAN_04599</name>
</gene>
<evidence type="ECO:0000256" key="1">
    <source>
        <dbReference type="ARBA" id="ARBA00004328"/>
    </source>
</evidence>
<keyword evidence="2 5" id="KW-0768">Sushi</keyword>
<comment type="subcellular location">
    <subcellularLocation>
        <location evidence="1">Virion</location>
    </subcellularLocation>
</comment>
<protein>
    <submittedName>
        <fullName evidence="7">Sushi domain protein</fullName>
    </submittedName>
</protein>
<keyword evidence="8" id="KW-1185">Reference proteome</keyword>
<evidence type="ECO:0000313" key="7">
    <source>
        <dbReference type="EMBL" id="RCN49348.1"/>
    </source>
</evidence>
<organism evidence="7 8">
    <name type="scientific">Ancylostoma caninum</name>
    <name type="common">Dog hookworm</name>
    <dbReference type="NCBI Taxonomy" id="29170"/>
    <lineage>
        <taxon>Eukaryota</taxon>
        <taxon>Metazoa</taxon>
        <taxon>Ecdysozoa</taxon>
        <taxon>Nematoda</taxon>
        <taxon>Chromadorea</taxon>
        <taxon>Rhabditida</taxon>
        <taxon>Rhabditina</taxon>
        <taxon>Rhabditomorpha</taxon>
        <taxon>Strongyloidea</taxon>
        <taxon>Ancylostomatidae</taxon>
        <taxon>Ancylostomatinae</taxon>
        <taxon>Ancylostoma</taxon>
    </lineage>
</organism>
<proteinExistence type="predicted"/>
<reference evidence="7 8" key="1">
    <citation type="submission" date="2014-10" db="EMBL/GenBank/DDBJ databases">
        <title>Draft genome of the hookworm Ancylostoma caninum.</title>
        <authorList>
            <person name="Mitreva M."/>
        </authorList>
    </citation>
    <scope>NUCLEOTIDE SEQUENCE [LARGE SCALE GENOMIC DNA]</scope>
    <source>
        <strain evidence="7 8">Baltimore</strain>
    </source>
</reference>
<name>A0A368H0P0_ANCCA</name>
<dbReference type="InterPro" id="IPR035976">
    <property type="entry name" value="Sushi/SCR/CCP_sf"/>
</dbReference>
<keyword evidence="4 5" id="KW-1015">Disulfide bond</keyword>
<dbReference type="SUPFAM" id="SSF57535">
    <property type="entry name" value="Complement control module/SCR domain"/>
    <property type="match status" value="3"/>
</dbReference>
<dbReference type="EMBL" id="JOJR01000035">
    <property type="protein sequence ID" value="RCN49348.1"/>
    <property type="molecule type" value="Genomic_DNA"/>
</dbReference>
<feature type="domain" description="Sushi" evidence="6">
    <location>
        <begin position="5"/>
        <end position="66"/>
    </location>
</feature>
<dbReference type="PROSITE" id="PS50923">
    <property type="entry name" value="SUSHI"/>
    <property type="match status" value="2"/>
</dbReference>
<dbReference type="PANTHER" id="PTHR45785">
    <property type="entry name" value="COMPLEMENT FACTOR H-RELATED"/>
    <property type="match status" value="1"/>
</dbReference>
<evidence type="ECO:0000259" key="6">
    <source>
        <dbReference type="PROSITE" id="PS50923"/>
    </source>
</evidence>
<dbReference type="STRING" id="29170.A0A368H0P0"/>
<dbReference type="Pfam" id="PF00084">
    <property type="entry name" value="Sushi"/>
    <property type="match status" value="2"/>
</dbReference>
<evidence type="ECO:0000256" key="2">
    <source>
        <dbReference type="ARBA" id="ARBA00022659"/>
    </source>
</evidence>
<evidence type="ECO:0000256" key="4">
    <source>
        <dbReference type="ARBA" id="ARBA00023157"/>
    </source>
</evidence>
<evidence type="ECO:0000313" key="8">
    <source>
        <dbReference type="Proteomes" id="UP000252519"/>
    </source>
</evidence>
<comment type="caution">
    <text evidence="7">The sequence shown here is derived from an EMBL/GenBank/DDBJ whole genome shotgun (WGS) entry which is preliminary data.</text>
</comment>
<sequence>MTLAANCPPLTLPNGTVTYEPPNQVGSFSEGTVAYGMCSIGFALFGTSSTLCENGKWKYDFGECKEHLPVIGDPRKCYTMVVPNGNITFNGNLPPYEFEVPEGTTGHLSCTKGFEVVGGSTDFTCKAGTWTPMLGACQLKNCTPPAVIPKTCAAMAAPPGASLSYSNSSSTGPFPQGTLVVMKCNSGNPEGPAAASCFEGNWYPPMLGTCSTSARNATAKCGVEVTCNGLITYSDGKVLEFMKDTGTTGTLACDVGLIPDGPTSTYCQDGKWTPQLGSCVGQCP</sequence>
<dbReference type="PANTHER" id="PTHR45785:SF2">
    <property type="entry name" value="COMPLEMENT FACTOR H-RELATED"/>
    <property type="match status" value="1"/>
</dbReference>
<dbReference type="InterPro" id="IPR000436">
    <property type="entry name" value="Sushi_SCR_CCP_dom"/>
</dbReference>